<dbReference type="InterPro" id="IPR021403">
    <property type="entry name" value="DUF3043"/>
</dbReference>
<accession>A0A6J7D9S7</accession>
<dbReference type="Pfam" id="PF11241">
    <property type="entry name" value="DUF3043"/>
    <property type="match status" value="1"/>
</dbReference>
<feature type="transmembrane region" description="Helical" evidence="2">
    <location>
        <begin position="118"/>
        <end position="141"/>
    </location>
</feature>
<organism evidence="4">
    <name type="scientific">freshwater metagenome</name>
    <dbReference type="NCBI Taxonomy" id="449393"/>
    <lineage>
        <taxon>unclassified sequences</taxon>
        <taxon>metagenomes</taxon>
        <taxon>ecological metagenomes</taxon>
    </lineage>
</organism>
<dbReference type="AlphaFoldDB" id="A0A6J7D9S7"/>
<evidence type="ECO:0000256" key="1">
    <source>
        <dbReference type="SAM" id="MobiDB-lite"/>
    </source>
</evidence>
<feature type="compositionally biased region" description="Polar residues" evidence="1">
    <location>
        <begin position="1"/>
        <end position="11"/>
    </location>
</feature>
<evidence type="ECO:0000256" key="2">
    <source>
        <dbReference type="SAM" id="Phobius"/>
    </source>
</evidence>
<evidence type="ECO:0000313" key="3">
    <source>
        <dbReference type="EMBL" id="CAB4626431.1"/>
    </source>
</evidence>
<keyword evidence="2" id="KW-1133">Transmembrane helix</keyword>
<proteinExistence type="predicted"/>
<feature type="transmembrane region" description="Helical" evidence="2">
    <location>
        <begin position="85"/>
        <end position="106"/>
    </location>
</feature>
<dbReference type="EMBL" id="CAFBLO010000035">
    <property type="protein sequence ID" value="CAB4865675.1"/>
    <property type="molecule type" value="Genomic_DNA"/>
</dbReference>
<name>A0A6J7D9S7_9ZZZZ</name>
<gene>
    <name evidence="3" type="ORF">UFOPK1961_00486</name>
    <name evidence="4" type="ORF">UFOPK3364_00488</name>
</gene>
<keyword evidence="2" id="KW-0812">Transmembrane</keyword>
<keyword evidence="2" id="KW-0472">Membrane</keyword>
<dbReference type="EMBL" id="CAEZVJ010000040">
    <property type="protein sequence ID" value="CAB4626431.1"/>
    <property type="molecule type" value="Genomic_DNA"/>
</dbReference>
<reference evidence="4" key="1">
    <citation type="submission" date="2020-05" db="EMBL/GenBank/DDBJ databases">
        <authorList>
            <person name="Chiriac C."/>
            <person name="Salcher M."/>
            <person name="Ghai R."/>
            <person name="Kavagutti S V."/>
        </authorList>
    </citation>
    <scope>NUCLEOTIDE SEQUENCE</scope>
</reference>
<evidence type="ECO:0000313" key="4">
    <source>
        <dbReference type="EMBL" id="CAB4865675.1"/>
    </source>
</evidence>
<protein>
    <submittedName>
        <fullName evidence="4">Unannotated protein</fullName>
    </submittedName>
</protein>
<feature type="region of interest" description="Disordered" evidence="1">
    <location>
        <begin position="1"/>
        <end position="50"/>
    </location>
</feature>
<sequence>MTDSADTSPNTGKGRATPSRKEREAANKRPLVAKRVKTKTTKEDRRKRATERLVARQGYEAGDERYMPARDKGPQRRFVRDFVDARYTVGEFMIPLMFAVIIATFLPQYSATDGSGATLQLTVLIAMYGFFVIAVLDALIFSRKLIRIMSDKFGASNIEKGHRWYASTRAFQFRPLRVPKPQVTRGEHPS</sequence>
<feature type="compositionally biased region" description="Basic and acidic residues" evidence="1">
    <location>
        <begin position="40"/>
        <end position="50"/>
    </location>
</feature>